<keyword evidence="3" id="KW-0804">Transcription</keyword>
<feature type="domain" description="HTH araC/xylS-type" evidence="4">
    <location>
        <begin position="206"/>
        <end position="315"/>
    </location>
</feature>
<dbReference type="InterPro" id="IPR009057">
    <property type="entry name" value="Homeodomain-like_sf"/>
</dbReference>
<dbReference type="Proteomes" id="UP000321863">
    <property type="component" value="Unassembled WGS sequence"/>
</dbReference>
<dbReference type="Pfam" id="PF12833">
    <property type="entry name" value="HTH_18"/>
    <property type="match status" value="1"/>
</dbReference>
<name>A0A511YI25_9FLAO</name>
<protein>
    <submittedName>
        <fullName evidence="5">AraC family transcriptional regulator</fullName>
    </submittedName>
</protein>
<dbReference type="AlphaFoldDB" id="A0A511YI25"/>
<dbReference type="SUPFAM" id="SSF46689">
    <property type="entry name" value="Homeodomain-like"/>
    <property type="match status" value="1"/>
</dbReference>
<dbReference type="OrthoDB" id="629929at2"/>
<evidence type="ECO:0000256" key="3">
    <source>
        <dbReference type="ARBA" id="ARBA00023163"/>
    </source>
</evidence>
<organism evidence="5 6">
    <name type="scientific">Chryseobacterium hagamense</name>
    <dbReference type="NCBI Taxonomy" id="395935"/>
    <lineage>
        <taxon>Bacteria</taxon>
        <taxon>Pseudomonadati</taxon>
        <taxon>Bacteroidota</taxon>
        <taxon>Flavobacteriia</taxon>
        <taxon>Flavobacteriales</taxon>
        <taxon>Weeksellaceae</taxon>
        <taxon>Chryseobacterium group</taxon>
        <taxon>Chryseobacterium</taxon>
    </lineage>
</organism>
<dbReference type="EMBL" id="BJYJ01000001">
    <property type="protein sequence ID" value="GEN74832.1"/>
    <property type="molecule type" value="Genomic_DNA"/>
</dbReference>
<dbReference type="GO" id="GO:0003700">
    <property type="term" value="F:DNA-binding transcription factor activity"/>
    <property type="evidence" value="ECO:0007669"/>
    <property type="project" value="InterPro"/>
</dbReference>
<evidence type="ECO:0000259" key="4">
    <source>
        <dbReference type="PROSITE" id="PS01124"/>
    </source>
</evidence>
<accession>A0A511YI25</accession>
<dbReference type="PANTHER" id="PTHR43280">
    <property type="entry name" value="ARAC-FAMILY TRANSCRIPTIONAL REGULATOR"/>
    <property type="match status" value="1"/>
</dbReference>
<reference evidence="5 6" key="1">
    <citation type="submission" date="2019-07" db="EMBL/GenBank/DDBJ databases">
        <title>Whole genome shotgun sequence of Chryseobacterium hagamense NBRC 105253.</title>
        <authorList>
            <person name="Hosoyama A."/>
            <person name="Uohara A."/>
            <person name="Ohji S."/>
            <person name="Ichikawa N."/>
        </authorList>
    </citation>
    <scope>NUCLEOTIDE SEQUENCE [LARGE SCALE GENOMIC DNA]</scope>
    <source>
        <strain evidence="5 6">NBRC 105253</strain>
    </source>
</reference>
<dbReference type="InterPro" id="IPR018060">
    <property type="entry name" value="HTH_AraC"/>
</dbReference>
<gene>
    <name evidence="5" type="ORF">CHA01nite_05720</name>
</gene>
<proteinExistence type="predicted"/>
<keyword evidence="2" id="KW-0238">DNA-binding</keyword>
<dbReference type="GO" id="GO:0043565">
    <property type="term" value="F:sequence-specific DNA binding"/>
    <property type="evidence" value="ECO:0007669"/>
    <property type="project" value="InterPro"/>
</dbReference>
<dbReference type="Gene3D" id="1.10.10.60">
    <property type="entry name" value="Homeodomain-like"/>
    <property type="match status" value="1"/>
</dbReference>
<comment type="caution">
    <text evidence="5">The sequence shown here is derived from an EMBL/GenBank/DDBJ whole genome shotgun (WGS) entry which is preliminary data.</text>
</comment>
<evidence type="ECO:0000256" key="1">
    <source>
        <dbReference type="ARBA" id="ARBA00023015"/>
    </source>
</evidence>
<keyword evidence="6" id="KW-1185">Reference proteome</keyword>
<sequence>MEKTVHTNYTSLDDFYREITAKLGTDLESVFPKGLHKDIGHFNVFDIAQTLEKVKATSEMPYNRRKYYKISLIRGKNRAEYADKVIQIRKNALLFATPRVPYHWIPEDPEQSGSFCVFTEDFFMRDKSYTTLEDLPIFQPGNVPLFEIEDKLADEIELLYTKIKNEISSDYIFKYDLIRNYLLELIHYGQKLQPASKLSTSYNASVRVVSLFVELLERQFPIGSSEQRLQLKTAKDYADRLAVHVNYLNKKLKENTGKTTTEIIAERIIQEAKILLKQTRWNVSEIAYALGFEEVAHFSNFFKKKTSMGPLEFRS</sequence>
<evidence type="ECO:0000256" key="2">
    <source>
        <dbReference type="ARBA" id="ARBA00023125"/>
    </source>
</evidence>
<keyword evidence="1" id="KW-0805">Transcription regulation</keyword>
<dbReference type="PROSITE" id="PS01124">
    <property type="entry name" value="HTH_ARAC_FAMILY_2"/>
    <property type="match status" value="1"/>
</dbReference>
<dbReference type="PANTHER" id="PTHR43280:SF32">
    <property type="entry name" value="TRANSCRIPTIONAL REGULATORY PROTEIN"/>
    <property type="match status" value="1"/>
</dbReference>
<evidence type="ECO:0000313" key="6">
    <source>
        <dbReference type="Proteomes" id="UP000321863"/>
    </source>
</evidence>
<evidence type="ECO:0000313" key="5">
    <source>
        <dbReference type="EMBL" id="GEN74832.1"/>
    </source>
</evidence>
<dbReference type="SMART" id="SM00342">
    <property type="entry name" value="HTH_ARAC"/>
    <property type="match status" value="1"/>
</dbReference>